<sequence length="392" mass="43334">MSSINRRNFLRSSGGIAIPAVLPLSGLLGNDRQQQSDLPTHPQVKFFGDGEMYEPSDYIRILAEADKTVAIAKDRYGVGGVVEALEKKFTVLTGKEKAIFMPSGTLANQLAIAVLSGNKSKVFVQETSHVFRDEADAGQSVFQKRLIPLAKEEPFFTAAQLQKTIDDMGNAEAFLTGFGAVSIENPVRRADGRMVPIHEIKQIRKYCLEKKIPMHLDGARLYIASAWSGISIQEYSQYFDTVYISLYKYLGASAGAMLCGDAAVIDQMSHLIKIHGGSMYGNWTNAAMALHRMEGAEKRFADAKKLGEELFNALNKTGRFSIQPLDNGTNIYRLTVAKNIDGKNLQIQLNQQFNIRIPRPDNNNEALISVNETILYQPLDYLINSFSKAGLG</sequence>
<dbReference type="InterPro" id="IPR015421">
    <property type="entry name" value="PyrdxlP-dep_Trfase_major"/>
</dbReference>
<dbReference type="GO" id="GO:0008732">
    <property type="term" value="F:L-allo-threonine aldolase activity"/>
    <property type="evidence" value="ECO:0007669"/>
    <property type="project" value="TreeGrafter"/>
</dbReference>
<dbReference type="InterPro" id="IPR015424">
    <property type="entry name" value="PyrdxlP-dep_Trfase"/>
</dbReference>
<dbReference type="AlphaFoldDB" id="A0A4V6PSL2"/>
<dbReference type="Pfam" id="PF01212">
    <property type="entry name" value="Beta_elim_lyase"/>
    <property type="match status" value="1"/>
</dbReference>
<comment type="cofactor">
    <cofactor evidence="1">
        <name>pyridoxal 5'-phosphate</name>
        <dbReference type="ChEBI" id="CHEBI:597326"/>
    </cofactor>
</comment>
<evidence type="ECO:0000256" key="2">
    <source>
        <dbReference type="ARBA" id="ARBA00006966"/>
    </source>
</evidence>
<keyword evidence="6" id="KW-1185">Reference proteome</keyword>
<dbReference type="Gene3D" id="3.40.640.10">
    <property type="entry name" value="Type I PLP-dependent aspartate aminotransferase-like (Major domain)"/>
    <property type="match status" value="1"/>
</dbReference>
<name>A0A4V6PSL2_9BACT</name>
<organism evidence="5 6">
    <name type="scientific">Sediminibacterium goheungense</name>
    <dbReference type="NCBI Taxonomy" id="1086393"/>
    <lineage>
        <taxon>Bacteria</taxon>
        <taxon>Pseudomonadati</taxon>
        <taxon>Bacteroidota</taxon>
        <taxon>Chitinophagia</taxon>
        <taxon>Chitinophagales</taxon>
        <taxon>Chitinophagaceae</taxon>
        <taxon>Sediminibacterium</taxon>
    </lineage>
</organism>
<dbReference type="GO" id="GO:0006567">
    <property type="term" value="P:L-threonine catabolic process"/>
    <property type="evidence" value="ECO:0007669"/>
    <property type="project" value="TreeGrafter"/>
</dbReference>
<feature type="domain" description="Aromatic amino acid beta-eliminating lyase/threonine aldolase" evidence="4">
    <location>
        <begin position="71"/>
        <end position="330"/>
    </location>
</feature>
<accession>A0A4V6PSL2</accession>
<dbReference type="RefSeq" id="WP_133473931.1">
    <property type="nucleotide sequence ID" value="NZ_SNWP01000010.1"/>
</dbReference>
<protein>
    <submittedName>
        <fullName evidence="5">L-threonine aldolase</fullName>
    </submittedName>
</protein>
<evidence type="ECO:0000313" key="6">
    <source>
        <dbReference type="Proteomes" id="UP000295741"/>
    </source>
</evidence>
<dbReference type="GO" id="GO:0006545">
    <property type="term" value="P:glycine biosynthetic process"/>
    <property type="evidence" value="ECO:0007669"/>
    <property type="project" value="TreeGrafter"/>
</dbReference>
<dbReference type="EMBL" id="SNWP01000010">
    <property type="protein sequence ID" value="TDO29328.1"/>
    <property type="molecule type" value="Genomic_DNA"/>
</dbReference>
<gene>
    <name evidence="5" type="ORF">BC659_1417</name>
</gene>
<evidence type="ECO:0000256" key="3">
    <source>
        <dbReference type="ARBA" id="ARBA00022898"/>
    </source>
</evidence>
<comment type="similarity">
    <text evidence="2">Belongs to the threonine aldolase family.</text>
</comment>
<dbReference type="SUPFAM" id="SSF53383">
    <property type="entry name" value="PLP-dependent transferases"/>
    <property type="match status" value="1"/>
</dbReference>
<keyword evidence="3" id="KW-0663">Pyridoxal phosphate</keyword>
<dbReference type="GO" id="GO:0005829">
    <property type="term" value="C:cytosol"/>
    <property type="evidence" value="ECO:0007669"/>
    <property type="project" value="TreeGrafter"/>
</dbReference>
<dbReference type="PANTHER" id="PTHR48097">
    <property type="entry name" value="L-THREONINE ALDOLASE-RELATED"/>
    <property type="match status" value="1"/>
</dbReference>
<comment type="caution">
    <text evidence="5">The sequence shown here is derived from an EMBL/GenBank/DDBJ whole genome shotgun (WGS) entry which is preliminary data.</text>
</comment>
<evidence type="ECO:0000313" key="5">
    <source>
        <dbReference type="EMBL" id="TDO29328.1"/>
    </source>
</evidence>
<evidence type="ECO:0000259" key="4">
    <source>
        <dbReference type="Pfam" id="PF01212"/>
    </source>
</evidence>
<evidence type="ECO:0000256" key="1">
    <source>
        <dbReference type="ARBA" id="ARBA00001933"/>
    </source>
</evidence>
<reference evidence="5 6" key="1">
    <citation type="submission" date="2019-03" db="EMBL/GenBank/DDBJ databases">
        <title>Genomic Encyclopedia of Archaeal and Bacterial Type Strains, Phase II (KMG-II): from individual species to whole genera.</title>
        <authorList>
            <person name="Goeker M."/>
        </authorList>
    </citation>
    <scope>NUCLEOTIDE SEQUENCE [LARGE SCALE GENOMIC DNA]</scope>
    <source>
        <strain evidence="5 6">DSM 28323</strain>
    </source>
</reference>
<proteinExistence type="inferred from homology"/>
<dbReference type="OrthoDB" id="9774495at2"/>
<dbReference type="PANTHER" id="PTHR48097:SF9">
    <property type="entry name" value="L-THREONINE ALDOLASE"/>
    <property type="match status" value="1"/>
</dbReference>
<dbReference type="InterPro" id="IPR001597">
    <property type="entry name" value="ArAA_b-elim_lyase/Thr_aldolase"/>
</dbReference>
<dbReference type="Proteomes" id="UP000295741">
    <property type="component" value="Unassembled WGS sequence"/>
</dbReference>